<dbReference type="GO" id="GO:0051083">
    <property type="term" value="P:'de novo' cotranslational protein folding"/>
    <property type="evidence" value="ECO:0007669"/>
    <property type="project" value="InterPro"/>
</dbReference>
<dbReference type="Pfam" id="PF00249">
    <property type="entry name" value="Myb_DNA-binding"/>
    <property type="match status" value="1"/>
</dbReference>
<dbReference type="OrthoDB" id="10253329at2759"/>
<dbReference type="InterPro" id="IPR009057">
    <property type="entry name" value="Homeodomain-like_sf"/>
</dbReference>
<dbReference type="SUPFAM" id="SSF161219">
    <property type="entry name" value="CHY zinc finger-like"/>
    <property type="match status" value="1"/>
</dbReference>
<feature type="compositionally biased region" description="Basic and acidic residues" evidence="6">
    <location>
        <begin position="322"/>
        <end position="332"/>
    </location>
</feature>
<feature type="compositionally biased region" description="Polar residues" evidence="6">
    <location>
        <begin position="306"/>
        <end position="321"/>
    </location>
</feature>
<feature type="region of interest" description="Disordered" evidence="6">
    <location>
        <begin position="604"/>
        <end position="648"/>
    </location>
</feature>
<feature type="compositionally biased region" description="Low complexity" evidence="6">
    <location>
        <begin position="296"/>
        <end position="305"/>
    </location>
</feature>
<dbReference type="SUPFAM" id="SSF46689">
    <property type="entry name" value="Homeodomain-like"/>
    <property type="match status" value="2"/>
</dbReference>
<keyword evidence="3" id="KW-0862">Zinc</keyword>
<dbReference type="EMBL" id="BEYU01000154">
    <property type="protein sequence ID" value="GBG33416.1"/>
    <property type="molecule type" value="Genomic_DNA"/>
</dbReference>
<organism evidence="9 10">
    <name type="scientific">Hondaea fermentalgiana</name>
    <dbReference type="NCBI Taxonomy" id="2315210"/>
    <lineage>
        <taxon>Eukaryota</taxon>
        <taxon>Sar</taxon>
        <taxon>Stramenopiles</taxon>
        <taxon>Bigyra</taxon>
        <taxon>Labyrinthulomycetes</taxon>
        <taxon>Thraustochytrida</taxon>
        <taxon>Thraustochytriidae</taxon>
        <taxon>Hondaea</taxon>
    </lineage>
</organism>
<name>A0A2R5GRA3_9STRA</name>
<dbReference type="Pfam" id="PF05495">
    <property type="entry name" value="zf-CHY"/>
    <property type="match status" value="1"/>
</dbReference>
<dbReference type="GO" id="GO:0005829">
    <property type="term" value="C:cytosol"/>
    <property type="evidence" value="ECO:0007669"/>
    <property type="project" value="TreeGrafter"/>
</dbReference>
<feature type="domain" description="Myb-like" evidence="7">
    <location>
        <begin position="242"/>
        <end position="290"/>
    </location>
</feature>
<feature type="compositionally biased region" description="Basic residues" evidence="6">
    <location>
        <begin position="626"/>
        <end position="637"/>
    </location>
</feature>
<dbReference type="GO" id="GO:0006450">
    <property type="term" value="P:regulation of translational fidelity"/>
    <property type="evidence" value="ECO:0007669"/>
    <property type="project" value="InterPro"/>
</dbReference>
<dbReference type="InterPro" id="IPR044634">
    <property type="entry name" value="Zuotin/DnaJC2"/>
</dbReference>
<evidence type="ECO:0000256" key="3">
    <source>
        <dbReference type="ARBA" id="ARBA00022833"/>
    </source>
</evidence>
<dbReference type="GO" id="GO:0008270">
    <property type="term" value="F:zinc ion binding"/>
    <property type="evidence" value="ECO:0007669"/>
    <property type="project" value="UniProtKB-KW"/>
</dbReference>
<evidence type="ECO:0000259" key="7">
    <source>
        <dbReference type="PROSITE" id="PS50090"/>
    </source>
</evidence>
<evidence type="ECO:0000259" key="8">
    <source>
        <dbReference type="PROSITE" id="PS51266"/>
    </source>
</evidence>
<dbReference type="GO" id="GO:0030544">
    <property type="term" value="F:Hsp70 protein binding"/>
    <property type="evidence" value="ECO:0007669"/>
    <property type="project" value="InterPro"/>
</dbReference>
<gene>
    <name evidence="9" type="ORF">FCC1311_096392</name>
</gene>
<sequence>MSEVEWAQFARRYGAQFEEKVPGAVCELHGVGTTDPDFDAGWLPEDELPAQDADEGDEAQTAGGKKTRGVRISVELPRAYPQQPPQVRVMSEHPIREHLQAEIDSFLAANAGKNVLRPLAKWIDRKIGQWRPPQLQEDDSETANGQDAGPNDPKDPDDVWTLAQQLMLEDALLEFPKSMEKHARWRAIASRVENKSKRQVINRFIALRSALRSARSKARAEFEAREAEAAEQRAQEAQALLWTEEQQTALDAALAEFPASMDKNERWKSIAKAVPGKTKRDCVDRFKKLRQDFINQQQQQQQQQQGAAANTTKASQGTTNVDAKDPRDDQHTESLPNLNPEERGTKLALQELFLSNIDVLFLTSIKCVVSCGACGQDLITRVSANQAHKAWCQGCSARIVLRLNPALVHPGDNNKAAFLDTEHAMLQDIASCDLRASCASCTKLHTFSDVQRSRPQEDSCHKCFAKLQISYQTWGLEIVLRGAAAAAAATGAKKGAKAPSGAAVKVSKAHQIAVQEQARLITPGKPLPNLGICSHYGKSLRWLRFPCCGLAYPCEICHDANGECAETKWPTQQICGFCGTEQPDSRNKPCTNCGKYINVTKASSHWEGGKGQRNKALMSHNDSRKYKNSKLKTKSNKANRVGPKSGPS</sequence>
<dbReference type="PANTHER" id="PTHR43999:SF1">
    <property type="entry name" value="DNAJ HOMOLOG SUBFAMILY C MEMBER 2"/>
    <property type="match status" value="1"/>
</dbReference>
<feature type="region of interest" description="Disordered" evidence="6">
    <location>
        <begin position="294"/>
        <end position="341"/>
    </location>
</feature>
<feature type="compositionally biased region" description="Acidic residues" evidence="6">
    <location>
        <begin position="44"/>
        <end position="58"/>
    </location>
</feature>
<keyword evidence="2 4" id="KW-0863">Zinc-finger</keyword>
<dbReference type="InterPro" id="IPR001005">
    <property type="entry name" value="SANT/Myb"/>
</dbReference>
<feature type="coiled-coil region" evidence="5">
    <location>
        <begin position="217"/>
        <end position="247"/>
    </location>
</feature>
<protein>
    <submittedName>
        <fullName evidence="9">DnaJ-like subfamily C member 2</fullName>
    </submittedName>
</protein>
<feature type="region of interest" description="Disordered" evidence="6">
    <location>
        <begin position="36"/>
        <end position="67"/>
    </location>
</feature>
<dbReference type="GO" id="GO:0043022">
    <property type="term" value="F:ribosome binding"/>
    <property type="evidence" value="ECO:0007669"/>
    <property type="project" value="InterPro"/>
</dbReference>
<evidence type="ECO:0000256" key="6">
    <source>
        <dbReference type="SAM" id="MobiDB-lite"/>
    </source>
</evidence>
<evidence type="ECO:0000313" key="10">
    <source>
        <dbReference type="Proteomes" id="UP000241890"/>
    </source>
</evidence>
<dbReference type="AlphaFoldDB" id="A0A2R5GRA3"/>
<dbReference type="InterPro" id="IPR008913">
    <property type="entry name" value="Znf_CHY"/>
</dbReference>
<dbReference type="InterPro" id="IPR037274">
    <property type="entry name" value="Znf_CHY_sf"/>
</dbReference>
<evidence type="ECO:0000256" key="5">
    <source>
        <dbReference type="SAM" id="Coils"/>
    </source>
</evidence>
<dbReference type="PANTHER" id="PTHR43999">
    <property type="entry name" value="DNAJ HOMOLOG SUBFAMILY C MEMBER 2"/>
    <property type="match status" value="1"/>
</dbReference>
<keyword evidence="1" id="KW-0479">Metal-binding</keyword>
<dbReference type="Gene3D" id="1.10.10.60">
    <property type="entry name" value="Homeodomain-like"/>
    <property type="match status" value="2"/>
</dbReference>
<feature type="domain" description="CHY-type" evidence="8">
    <location>
        <begin position="526"/>
        <end position="595"/>
    </location>
</feature>
<comment type="caution">
    <text evidence="9">The sequence shown here is derived from an EMBL/GenBank/DDBJ whole genome shotgun (WGS) entry which is preliminary data.</text>
</comment>
<dbReference type="CDD" id="cd00167">
    <property type="entry name" value="SANT"/>
    <property type="match status" value="2"/>
</dbReference>
<proteinExistence type="predicted"/>
<dbReference type="InParanoid" id="A0A2R5GRA3"/>
<evidence type="ECO:0000313" key="9">
    <source>
        <dbReference type="EMBL" id="GBG33416.1"/>
    </source>
</evidence>
<dbReference type="SMART" id="SM00717">
    <property type="entry name" value="SANT"/>
    <property type="match status" value="2"/>
</dbReference>
<accession>A0A2R5GRA3</accession>
<evidence type="ECO:0000256" key="2">
    <source>
        <dbReference type="ARBA" id="ARBA00022771"/>
    </source>
</evidence>
<dbReference type="Proteomes" id="UP000241890">
    <property type="component" value="Unassembled WGS sequence"/>
</dbReference>
<evidence type="ECO:0000256" key="1">
    <source>
        <dbReference type="ARBA" id="ARBA00022723"/>
    </source>
</evidence>
<dbReference type="PROSITE" id="PS50090">
    <property type="entry name" value="MYB_LIKE"/>
    <property type="match status" value="1"/>
</dbReference>
<feature type="region of interest" description="Disordered" evidence="6">
    <location>
        <begin position="130"/>
        <end position="158"/>
    </location>
</feature>
<reference evidence="9 10" key="1">
    <citation type="submission" date="2017-12" db="EMBL/GenBank/DDBJ databases">
        <title>Sequencing, de novo assembly and annotation of complete genome of a new Thraustochytrid species, strain FCC1311.</title>
        <authorList>
            <person name="Sedici K."/>
            <person name="Godart F."/>
            <person name="Aiese Cigliano R."/>
            <person name="Sanseverino W."/>
            <person name="Barakat M."/>
            <person name="Ortet P."/>
            <person name="Marechal E."/>
            <person name="Cagnac O."/>
            <person name="Amato A."/>
        </authorList>
    </citation>
    <scope>NUCLEOTIDE SEQUENCE [LARGE SCALE GENOMIC DNA]</scope>
</reference>
<evidence type="ECO:0000256" key="4">
    <source>
        <dbReference type="PROSITE-ProRule" id="PRU00601"/>
    </source>
</evidence>
<dbReference type="PROSITE" id="PS51266">
    <property type="entry name" value="ZF_CHY"/>
    <property type="match status" value="1"/>
</dbReference>
<keyword evidence="5" id="KW-0175">Coiled coil</keyword>
<keyword evidence="10" id="KW-1185">Reference proteome</keyword>